<comment type="subcellular location">
    <subcellularLocation>
        <location evidence="1 14">Cell outer membrane</location>
        <topology evidence="1 14">Multi-pass membrane protein</topology>
    </subcellularLocation>
</comment>
<name>A0A077ED20_9FLAO</name>
<evidence type="ECO:0000313" key="19">
    <source>
        <dbReference type="Proteomes" id="UP000028933"/>
    </source>
</evidence>
<evidence type="ECO:0000256" key="8">
    <source>
        <dbReference type="ARBA" id="ARBA00023004"/>
    </source>
</evidence>
<keyword evidence="12 18" id="KW-0675">Receptor</keyword>
<dbReference type="PROSITE" id="PS52016">
    <property type="entry name" value="TONB_DEPENDENT_REC_3"/>
    <property type="match status" value="1"/>
</dbReference>
<dbReference type="GO" id="GO:0015344">
    <property type="term" value="F:siderophore uptake transmembrane transporter activity"/>
    <property type="evidence" value="ECO:0007669"/>
    <property type="project" value="TreeGrafter"/>
</dbReference>
<dbReference type="RefSeq" id="WP_024564869.1">
    <property type="nucleotide sequence ID" value="NZ_CP007547.1"/>
</dbReference>
<dbReference type="PANTHER" id="PTHR32552">
    <property type="entry name" value="FERRICHROME IRON RECEPTOR-RELATED"/>
    <property type="match status" value="1"/>
</dbReference>
<evidence type="ECO:0000256" key="3">
    <source>
        <dbReference type="ARBA" id="ARBA00022448"/>
    </source>
</evidence>
<sequence>MNKYITTSFFVLGGLMVNAQTKKTDTLSSKDKEIEQVELFGERNKKPQGLEVITRLPLKTRDQIQSISVISYKVIEDLGGLTVTDVAKNIPGVTQFGSYGGTRESMSIRGYRGVPVLKNGVQLDSDFRTAGMLTDMQGVESIQVIKGSAAVTQGIGDGLGSAGGVINVVTKVPKFINQTNVGFRYGSWDFYRPTLDFQRVLDSKGRVAVRFNGAYQNSNSFRRFINTERIYVNPSIAIRPDDKTEIVMEMDYMHNNTTPDRGTVNLAKGDVEAIYNMPGRKFLGFSSDNAKTETFNFSTTASRKLTDKLKLRAAFISSSYQSEIIGAALAPVDRNNPNQYRNRTLTRSDREDLNKVFQFDFIGADVMTGFMKHTFQVGFDWKESNVTTTSYKSKNVDRINVLEDINNALPGNIDAKNFDLIDKNPIINTKTPTVGLMAQDVITFNRYIKAHLGIRYSRLNGSDKETSYAWNPSFGIMLSPIENVNVFGSYTSTTSLRSSNNVLASGGTVGASTTKQWEAGIKSDWLNERLRFNVTLFDIKTDNLSYEVLTNGNSTGTYALAGNLKRRGVEVELIGKILPNLQVMTGWAYVDAQYKDSPSFVNGSAPINTPKHSANAWLNYRFNQGILEGLDVGAGIYYVGKRPVDDYKQTYSNAANGHVNGTLPGEKPFKMPDYTTVDAQLGYALKNGFGVRVFFNNIFDRVGYSSYFRGGYIDQIQPRNFAVQLNYKF</sequence>
<evidence type="ECO:0000256" key="15">
    <source>
        <dbReference type="RuleBase" id="RU003357"/>
    </source>
</evidence>
<dbReference type="STRING" id="1338011.BD94_0768"/>
<evidence type="ECO:0000259" key="17">
    <source>
        <dbReference type="Pfam" id="PF07715"/>
    </source>
</evidence>
<protein>
    <submittedName>
        <fullName evidence="18">Ferrichrome-iron receptor</fullName>
    </submittedName>
</protein>
<gene>
    <name evidence="18" type="ORF">BD94_0768</name>
</gene>
<keyword evidence="9" id="KW-0406">Ion transport</keyword>
<dbReference type="PANTHER" id="PTHR32552:SF68">
    <property type="entry name" value="FERRICHROME OUTER MEMBRANE TRANSPORTER_PHAGE RECEPTOR"/>
    <property type="match status" value="1"/>
</dbReference>
<dbReference type="GO" id="GO:0038023">
    <property type="term" value="F:signaling receptor activity"/>
    <property type="evidence" value="ECO:0007669"/>
    <property type="project" value="InterPro"/>
</dbReference>
<dbReference type="Proteomes" id="UP000028933">
    <property type="component" value="Chromosome"/>
</dbReference>
<keyword evidence="8" id="KW-0408">Iron</keyword>
<dbReference type="Pfam" id="PF07715">
    <property type="entry name" value="Plug"/>
    <property type="match status" value="1"/>
</dbReference>
<keyword evidence="4 14" id="KW-1134">Transmembrane beta strand</keyword>
<evidence type="ECO:0000256" key="5">
    <source>
        <dbReference type="ARBA" id="ARBA00022496"/>
    </source>
</evidence>
<keyword evidence="13 14" id="KW-0998">Cell outer membrane</keyword>
<dbReference type="Pfam" id="PF00593">
    <property type="entry name" value="TonB_dep_Rec_b-barrel"/>
    <property type="match status" value="1"/>
</dbReference>
<keyword evidence="6 14" id="KW-0812">Transmembrane</keyword>
<dbReference type="SUPFAM" id="SSF56935">
    <property type="entry name" value="Porins"/>
    <property type="match status" value="1"/>
</dbReference>
<evidence type="ECO:0000256" key="14">
    <source>
        <dbReference type="PROSITE-ProRule" id="PRU01360"/>
    </source>
</evidence>
<feature type="domain" description="TonB-dependent receptor-like beta-barrel" evidence="16">
    <location>
        <begin position="242"/>
        <end position="698"/>
    </location>
</feature>
<keyword evidence="11 14" id="KW-0472">Membrane</keyword>
<evidence type="ECO:0000256" key="10">
    <source>
        <dbReference type="ARBA" id="ARBA00023077"/>
    </source>
</evidence>
<dbReference type="CDD" id="cd01347">
    <property type="entry name" value="ligand_gated_channel"/>
    <property type="match status" value="1"/>
</dbReference>
<dbReference type="GO" id="GO:0015891">
    <property type="term" value="P:siderophore transport"/>
    <property type="evidence" value="ECO:0007669"/>
    <property type="project" value="InterPro"/>
</dbReference>
<evidence type="ECO:0000256" key="13">
    <source>
        <dbReference type="ARBA" id="ARBA00023237"/>
    </source>
</evidence>
<proteinExistence type="inferred from homology"/>
<evidence type="ECO:0000256" key="9">
    <source>
        <dbReference type="ARBA" id="ARBA00023065"/>
    </source>
</evidence>
<dbReference type="InterPro" id="IPR000531">
    <property type="entry name" value="Beta-barrel_TonB"/>
</dbReference>
<evidence type="ECO:0000256" key="4">
    <source>
        <dbReference type="ARBA" id="ARBA00022452"/>
    </source>
</evidence>
<dbReference type="InterPro" id="IPR039426">
    <property type="entry name" value="TonB-dep_rcpt-like"/>
</dbReference>
<dbReference type="EMBL" id="CP007547">
    <property type="protein sequence ID" value="AIL44543.1"/>
    <property type="molecule type" value="Genomic_DNA"/>
</dbReference>
<evidence type="ECO:0000256" key="1">
    <source>
        <dbReference type="ARBA" id="ARBA00004571"/>
    </source>
</evidence>
<evidence type="ECO:0000313" key="18">
    <source>
        <dbReference type="EMBL" id="AIL44543.1"/>
    </source>
</evidence>
<evidence type="ECO:0000259" key="16">
    <source>
        <dbReference type="Pfam" id="PF00593"/>
    </source>
</evidence>
<dbReference type="AlphaFoldDB" id="A0A077ED20"/>
<evidence type="ECO:0000256" key="2">
    <source>
        <dbReference type="ARBA" id="ARBA00009810"/>
    </source>
</evidence>
<evidence type="ECO:0000256" key="12">
    <source>
        <dbReference type="ARBA" id="ARBA00023170"/>
    </source>
</evidence>
<dbReference type="InterPro" id="IPR012910">
    <property type="entry name" value="Plug_dom"/>
</dbReference>
<dbReference type="KEGG" id="eao:BD94_0768"/>
<dbReference type="Gene3D" id="2.170.130.10">
    <property type="entry name" value="TonB-dependent receptor, plug domain"/>
    <property type="match status" value="1"/>
</dbReference>
<dbReference type="InterPro" id="IPR010105">
    <property type="entry name" value="TonB_sidphr_rcpt"/>
</dbReference>
<dbReference type="GO" id="GO:0009279">
    <property type="term" value="C:cell outer membrane"/>
    <property type="evidence" value="ECO:0007669"/>
    <property type="project" value="UniProtKB-SubCell"/>
</dbReference>
<dbReference type="HOGENOM" id="CLU_008287_9_4_10"/>
<reference evidence="18 19" key="1">
    <citation type="journal article" date="2013" name="Lancet">
        <title>First case of E anophelis outbreak in an intensive-care unit.</title>
        <authorList>
            <person name="Teo J."/>
            <person name="Tan S.Y."/>
            <person name="Tay M."/>
            <person name="Ding Y."/>
            <person name="Kjelleberg S."/>
            <person name="Givskov M."/>
            <person name="Lin R.T."/>
            <person name="Yang L."/>
        </authorList>
    </citation>
    <scope>NUCLEOTIDE SEQUENCE [LARGE SCALE GENOMIC DNA]</scope>
    <source>
        <strain evidence="18 19">NUHP1</strain>
    </source>
</reference>
<dbReference type="eggNOG" id="COG4774">
    <property type="taxonomic scope" value="Bacteria"/>
</dbReference>
<evidence type="ECO:0000256" key="11">
    <source>
        <dbReference type="ARBA" id="ARBA00023136"/>
    </source>
</evidence>
<keyword evidence="10 15" id="KW-0798">TonB box</keyword>
<feature type="domain" description="TonB-dependent receptor plug" evidence="17">
    <location>
        <begin position="60"/>
        <end position="157"/>
    </location>
</feature>
<comment type="similarity">
    <text evidence="2 14 15">Belongs to the TonB-dependent receptor family.</text>
</comment>
<organism evidence="18 19">
    <name type="scientific">Elizabethkingia anophelis NUHP1</name>
    <dbReference type="NCBI Taxonomy" id="1338011"/>
    <lineage>
        <taxon>Bacteria</taxon>
        <taxon>Pseudomonadati</taxon>
        <taxon>Bacteroidota</taxon>
        <taxon>Flavobacteriia</taxon>
        <taxon>Flavobacteriales</taxon>
        <taxon>Weeksellaceae</taxon>
        <taxon>Elizabethkingia</taxon>
    </lineage>
</organism>
<keyword evidence="7" id="KW-0732">Signal</keyword>
<keyword evidence="3 14" id="KW-0813">Transport</keyword>
<evidence type="ECO:0000256" key="6">
    <source>
        <dbReference type="ARBA" id="ARBA00022692"/>
    </source>
</evidence>
<dbReference type="Gene3D" id="2.40.170.20">
    <property type="entry name" value="TonB-dependent receptor, beta-barrel domain"/>
    <property type="match status" value="1"/>
</dbReference>
<accession>A0A077ED20</accession>
<evidence type="ECO:0000256" key="7">
    <source>
        <dbReference type="ARBA" id="ARBA00022729"/>
    </source>
</evidence>
<dbReference type="InterPro" id="IPR037066">
    <property type="entry name" value="Plug_dom_sf"/>
</dbReference>
<dbReference type="InterPro" id="IPR036942">
    <property type="entry name" value="Beta-barrel_TonB_sf"/>
</dbReference>
<dbReference type="NCBIfam" id="TIGR01783">
    <property type="entry name" value="TonB-siderophor"/>
    <property type="match status" value="1"/>
</dbReference>
<keyword evidence="5" id="KW-0410">Iron transport</keyword>